<organism evidence="1 2">
    <name type="scientific">Vairimorpha apis BRL 01</name>
    <dbReference type="NCBI Taxonomy" id="1037528"/>
    <lineage>
        <taxon>Eukaryota</taxon>
        <taxon>Fungi</taxon>
        <taxon>Fungi incertae sedis</taxon>
        <taxon>Microsporidia</taxon>
        <taxon>Nosematidae</taxon>
        <taxon>Vairimorpha</taxon>
    </lineage>
</organism>
<gene>
    <name evidence="1" type="ORF">NAPIS_ORF01316</name>
</gene>
<accession>T0L9D7</accession>
<reference evidence="1 2" key="1">
    <citation type="journal article" date="2013" name="BMC Genomics">
        <title>Genome sequencing and comparative genomics of honey bee microsporidia, Nosema apis reveal novel insights into host-parasite interactions.</title>
        <authorList>
            <person name="Chen Yp."/>
            <person name="Pettis J.S."/>
            <person name="Zhao Y."/>
            <person name="Liu X."/>
            <person name="Tallon L.J."/>
            <person name="Sadzewicz L.D."/>
            <person name="Li R."/>
            <person name="Zheng H."/>
            <person name="Huang S."/>
            <person name="Zhang X."/>
            <person name="Hamilton M.C."/>
            <person name="Pernal S.F."/>
            <person name="Melathopoulos A.P."/>
            <person name="Yan X."/>
            <person name="Evans J.D."/>
        </authorList>
    </citation>
    <scope>NUCLEOTIDE SEQUENCE [LARGE SCALE GENOMIC DNA]</scope>
    <source>
        <strain evidence="1 2">BRL 01</strain>
    </source>
</reference>
<dbReference type="VEuPathDB" id="MicrosporidiaDB:NAPIS_ORF01316"/>
<name>T0L9D7_9MICR</name>
<dbReference type="Proteomes" id="UP000053780">
    <property type="component" value="Unassembled WGS sequence"/>
</dbReference>
<proteinExistence type="predicted"/>
<evidence type="ECO:0000313" key="2">
    <source>
        <dbReference type="Proteomes" id="UP000053780"/>
    </source>
</evidence>
<keyword evidence="2" id="KW-1185">Reference proteome</keyword>
<dbReference type="HOGENOM" id="CLU_647404_0_0_1"/>
<evidence type="ECO:0000313" key="1">
    <source>
        <dbReference type="EMBL" id="EQB61114.1"/>
    </source>
</evidence>
<dbReference type="AlphaFoldDB" id="T0L9D7"/>
<protein>
    <submittedName>
        <fullName evidence="1">Uncharacterized protein</fullName>
    </submittedName>
</protein>
<sequence>MKNELIQLTSIQKNNLDKMLEEIYPKYKLTTYLIDPNNLNICYLFIENTISNEISYFTNFLNDDNSLQHIKNIILHDNLLENNTFDECYGNLINIQYEIDKFKSIISSFNIVKFNSLMKLIFCNFFVLIDSVDRTNLFKLKIKYDTELCNNEPIHYILNNLKIILCISNNLSNSDLTVLNPQKYNSVNLKNLERFINARIYHLHNFNLLSYTSKIDQTNKLTTSAYYFCKRKKILTNHVIKYVLIKINEIENKLNKYTFMLCFIKIFNDSTNLKMKNRMLKLLILILLLLNKSLTDLNNEGSLTLLYHITIKCNQEFLTKFAIIKMCFLENYSLIYIKKILIYRYTYFIFTHQIISYIDNENLFSFWQYSELIWLIIKSCIISAYKIFHVDL</sequence>
<dbReference type="EMBL" id="KE647172">
    <property type="protein sequence ID" value="EQB61114.1"/>
    <property type="molecule type" value="Genomic_DNA"/>
</dbReference>